<dbReference type="Proteomes" id="UP001209730">
    <property type="component" value="Unassembled WGS sequence"/>
</dbReference>
<evidence type="ECO:0000313" key="3">
    <source>
        <dbReference type="Proteomes" id="UP001209730"/>
    </source>
</evidence>
<comment type="caution">
    <text evidence="2">The sequence shown here is derived from an EMBL/GenBank/DDBJ whole genome shotgun (WGS) entry which is preliminary data.</text>
</comment>
<evidence type="ECO:0000313" key="2">
    <source>
        <dbReference type="EMBL" id="MCX2802169.1"/>
    </source>
</evidence>
<organism evidence="2 3">
    <name type="scientific">Microbulbifer thermotolerans</name>
    <dbReference type="NCBI Taxonomy" id="252514"/>
    <lineage>
        <taxon>Bacteria</taxon>
        <taxon>Pseudomonadati</taxon>
        <taxon>Pseudomonadota</taxon>
        <taxon>Gammaproteobacteria</taxon>
        <taxon>Cellvibrionales</taxon>
        <taxon>Microbulbiferaceae</taxon>
        <taxon>Microbulbifer</taxon>
    </lineage>
</organism>
<feature type="signal peptide" evidence="1">
    <location>
        <begin position="1"/>
        <end position="23"/>
    </location>
</feature>
<protein>
    <recommendedName>
        <fullName evidence="4">Spore coat protein U (SCPU) domain-containing protein</fullName>
    </recommendedName>
</protein>
<proteinExistence type="predicted"/>
<evidence type="ECO:0008006" key="4">
    <source>
        <dbReference type="Google" id="ProtNLM"/>
    </source>
</evidence>
<keyword evidence="1" id="KW-0732">Signal</keyword>
<sequence length="191" mass="19368">MKITVLRSLIATTLTLAPLSAIAATNPISATASSSKGDFDITLNLAPHIIITGLEDMTINASATDVTETDNICIGGFGFSSFNVSFGSLNGNADVNAPDTNNPFLLADSATGETIPYSVGFANSASAGTADETSTDGSLSTDFPRAAGATAASCLSNAENATLFVGINAADWQDVEGTAFTDTLTVMVEAI</sequence>
<reference evidence="2" key="1">
    <citation type="submission" date="2022-11" db="EMBL/GenBank/DDBJ databases">
        <title>Chitin-degrading and fungicidal potential of chitinolytic bacterial strains from marine environment of the Pacific Ocean regions.</title>
        <authorList>
            <person name="Pentekhina I."/>
            <person name="Nedashkovskaya O."/>
            <person name="Seitkalieva A."/>
            <person name="Podvolotskaya A."/>
            <person name="Tekutyeva L."/>
            <person name="Balabanova L."/>
        </authorList>
    </citation>
    <scope>NUCLEOTIDE SEQUENCE</scope>
    <source>
        <strain evidence="2">KMM 6838</strain>
    </source>
</reference>
<evidence type="ECO:0000256" key="1">
    <source>
        <dbReference type="SAM" id="SignalP"/>
    </source>
</evidence>
<dbReference type="AlphaFoldDB" id="A0AB35HY18"/>
<accession>A0AB35HY18</accession>
<gene>
    <name evidence="2" type="ORF">OQJ68_10255</name>
</gene>
<name>A0AB35HY18_MICTH</name>
<dbReference type="EMBL" id="JAPHQB010000014">
    <property type="protein sequence ID" value="MCX2802169.1"/>
    <property type="molecule type" value="Genomic_DNA"/>
</dbReference>
<feature type="chain" id="PRO_5044274289" description="Spore coat protein U (SCPU) domain-containing protein" evidence="1">
    <location>
        <begin position="24"/>
        <end position="191"/>
    </location>
</feature>
<dbReference type="RefSeq" id="WP_266002431.1">
    <property type="nucleotide sequence ID" value="NZ_JAPHQB010000014.1"/>
</dbReference>